<keyword evidence="5" id="KW-0732">Signal</keyword>
<dbReference type="GeneID" id="8438834"/>
<dbReference type="InterPro" id="IPR014718">
    <property type="entry name" value="GH-type_carb-bd"/>
</dbReference>
<dbReference type="FunFam" id="2.70.98.10:FF:000014">
    <property type="entry name" value="Aldose 1-epimerase, putative"/>
    <property type="match status" value="1"/>
</dbReference>
<name>C4JYN8_UNCRE</name>
<dbReference type="SUPFAM" id="SSF74650">
    <property type="entry name" value="Galactose mutarotase-like"/>
    <property type="match status" value="1"/>
</dbReference>
<feature type="compositionally biased region" description="Low complexity" evidence="4">
    <location>
        <begin position="27"/>
        <end position="39"/>
    </location>
</feature>
<evidence type="ECO:0000256" key="4">
    <source>
        <dbReference type="SAM" id="MobiDB-lite"/>
    </source>
</evidence>
<comment type="similarity">
    <text evidence="1">Belongs to the aldose epimerase family.</text>
</comment>
<dbReference type="GO" id="GO:0033499">
    <property type="term" value="P:galactose catabolic process via UDP-galactose, Leloir pathway"/>
    <property type="evidence" value="ECO:0007669"/>
    <property type="project" value="TreeGrafter"/>
</dbReference>
<dbReference type="Gene3D" id="2.70.98.10">
    <property type="match status" value="1"/>
</dbReference>
<dbReference type="PANTHER" id="PTHR10091:SF6">
    <property type="entry name" value="1-EPIMERASE, PUTATIVE (AFU_ORTHOLOGUE AFUA_3G13240)-RELATED"/>
    <property type="match status" value="1"/>
</dbReference>
<dbReference type="InterPro" id="IPR008183">
    <property type="entry name" value="Aldose_1/G6P_1-epimerase"/>
</dbReference>
<keyword evidence="3" id="KW-0119">Carbohydrate metabolism</keyword>
<feature type="signal peptide" evidence="5">
    <location>
        <begin position="1"/>
        <end position="18"/>
    </location>
</feature>
<dbReference type="OMA" id="NWATYQF"/>
<gene>
    <name evidence="6" type="ORF">UREG_07289</name>
</gene>
<dbReference type="STRING" id="336963.C4JYN8"/>
<organism evidence="6 7">
    <name type="scientific">Uncinocarpus reesii (strain UAMH 1704)</name>
    <dbReference type="NCBI Taxonomy" id="336963"/>
    <lineage>
        <taxon>Eukaryota</taxon>
        <taxon>Fungi</taxon>
        <taxon>Dikarya</taxon>
        <taxon>Ascomycota</taxon>
        <taxon>Pezizomycotina</taxon>
        <taxon>Eurotiomycetes</taxon>
        <taxon>Eurotiomycetidae</taxon>
        <taxon>Onygenales</taxon>
        <taxon>Onygenaceae</taxon>
        <taxon>Uncinocarpus</taxon>
    </lineage>
</organism>
<dbReference type="GO" id="GO:0004034">
    <property type="term" value="F:aldose 1-epimerase activity"/>
    <property type="evidence" value="ECO:0007669"/>
    <property type="project" value="TreeGrafter"/>
</dbReference>
<accession>C4JYN8</accession>
<dbReference type="AlphaFoldDB" id="C4JYN8"/>
<dbReference type="Proteomes" id="UP000002058">
    <property type="component" value="Unassembled WGS sequence"/>
</dbReference>
<evidence type="ECO:0000313" key="6">
    <source>
        <dbReference type="EMBL" id="EEP82424.1"/>
    </source>
</evidence>
<dbReference type="PANTHER" id="PTHR10091">
    <property type="entry name" value="ALDOSE-1-EPIMERASE"/>
    <property type="match status" value="1"/>
</dbReference>
<keyword evidence="7" id="KW-1185">Reference proteome</keyword>
<dbReference type="KEGG" id="ure:UREG_07289"/>
<evidence type="ECO:0000256" key="3">
    <source>
        <dbReference type="ARBA" id="ARBA00023277"/>
    </source>
</evidence>
<dbReference type="eggNOG" id="KOG1604">
    <property type="taxonomic scope" value="Eukaryota"/>
</dbReference>
<dbReference type="GO" id="GO:0030246">
    <property type="term" value="F:carbohydrate binding"/>
    <property type="evidence" value="ECO:0007669"/>
    <property type="project" value="InterPro"/>
</dbReference>
<evidence type="ECO:0008006" key="8">
    <source>
        <dbReference type="Google" id="ProtNLM"/>
    </source>
</evidence>
<evidence type="ECO:0000256" key="1">
    <source>
        <dbReference type="ARBA" id="ARBA00006206"/>
    </source>
</evidence>
<dbReference type="VEuPathDB" id="FungiDB:UREG_07289"/>
<dbReference type="OrthoDB" id="274691at2759"/>
<dbReference type="InterPro" id="IPR011013">
    <property type="entry name" value="Gal_mutarotase_sf_dom"/>
</dbReference>
<reference evidence="7" key="1">
    <citation type="journal article" date="2009" name="Genome Res.">
        <title>Comparative genomic analyses of the human fungal pathogens Coccidioides and their relatives.</title>
        <authorList>
            <person name="Sharpton T.J."/>
            <person name="Stajich J.E."/>
            <person name="Rounsley S.D."/>
            <person name="Gardner M.J."/>
            <person name="Wortman J.R."/>
            <person name="Jordar V.S."/>
            <person name="Maiti R."/>
            <person name="Kodira C.D."/>
            <person name="Neafsey D.E."/>
            <person name="Zeng Q."/>
            <person name="Hung C.-Y."/>
            <person name="McMahan C."/>
            <person name="Muszewska A."/>
            <person name="Grynberg M."/>
            <person name="Mandel M.A."/>
            <person name="Kellner E.M."/>
            <person name="Barker B.M."/>
            <person name="Galgiani J.N."/>
            <person name="Orbach M.J."/>
            <person name="Kirkland T.N."/>
            <person name="Cole G.T."/>
            <person name="Henn M.R."/>
            <person name="Birren B.W."/>
            <person name="Taylor J.W."/>
        </authorList>
    </citation>
    <scope>NUCLEOTIDE SEQUENCE [LARGE SCALE GENOMIC DNA]</scope>
    <source>
        <strain evidence="7">UAMH 1704</strain>
    </source>
</reference>
<evidence type="ECO:0000256" key="5">
    <source>
        <dbReference type="SAM" id="SignalP"/>
    </source>
</evidence>
<evidence type="ECO:0000256" key="2">
    <source>
        <dbReference type="ARBA" id="ARBA00023235"/>
    </source>
</evidence>
<dbReference type="GO" id="GO:0006006">
    <property type="term" value="P:glucose metabolic process"/>
    <property type="evidence" value="ECO:0007669"/>
    <property type="project" value="TreeGrafter"/>
</dbReference>
<feature type="chain" id="PRO_5002937984" description="Aldose 1-epimerase" evidence="5">
    <location>
        <begin position="19"/>
        <end position="437"/>
    </location>
</feature>
<feature type="region of interest" description="Disordered" evidence="4">
    <location>
        <begin position="22"/>
        <end position="52"/>
    </location>
</feature>
<dbReference type="RefSeq" id="XP_002582516.1">
    <property type="nucleotide sequence ID" value="XM_002582470.1"/>
</dbReference>
<dbReference type="CDD" id="cd09019">
    <property type="entry name" value="galactose_mutarotase_like"/>
    <property type="match status" value="1"/>
</dbReference>
<dbReference type="InterPro" id="IPR047215">
    <property type="entry name" value="Galactose_mutarotase-like"/>
</dbReference>
<keyword evidence="2" id="KW-0413">Isomerase</keyword>
<evidence type="ECO:0000313" key="7">
    <source>
        <dbReference type="Proteomes" id="UP000002058"/>
    </source>
</evidence>
<sequence length="437" mass="47328">MHCSALTRALWLAWVVSAQPPPPSANATVPAPGPTGTSPAPAPVPTEPPSNGSASLEVFTISANNITASFIPYGARLTSLLVPDRSGQQQDIVVGFDDPAQYVANAASNNAYIGPVVGRYANRIKNSTFVLDGVTYHIPSNEFNKTQTVHGGVVGYDQRNWIVTDYTTNSITFALFDRGFENFPGDVINLATYTVNSSWSANNSDFQTQLTTRTVSIALTARTPIMLANHIYWNLNAFKEPNILNNTYLQLPLSSRYIPTDSHLIPTGQIGDVKTALNGTLDFTSPKLVGQDIRSASVCGNNCTGYDTCFIIDRPSNRSDWTSSPETMIQALNMTSTTTGISMVVHTNQKAVQIYSCNTQNGTLPVKPSQVQRNNQQNAGNMTHPVDTVQQYGCLVIEPEGWIDGINNPQWGQLPYQVFGPASAPAVNWATYVFGTV</sequence>
<proteinExistence type="inferred from homology"/>
<protein>
    <recommendedName>
        <fullName evidence="8">Aldose 1-epimerase</fullName>
    </recommendedName>
</protein>
<dbReference type="EMBL" id="CH476619">
    <property type="protein sequence ID" value="EEP82424.1"/>
    <property type="molecule type" value="Genomic_DNA"/>
</dbReference>
<dbReference type="InParanoid" id="C4JYN8"/>
<dbReference type="Pfam" id="PF01263">
    <property type="entry name" value="Aldose_epim"/>
    <property type="match status" value="1"/>
</dbReference>
<dbReference type="HOGENOM" id="CLU_031753_0_0_1"/>